<accession>A0A1H1ART0</accession>
<dbReference type="Proteomes" id="UP000217103">
    <property type="component" value="Unassembled WGS sequence"/>
</dbReference>
<protein>
    <submittedName>
        <fullName evidence="12">Type VII secretion protein EccB</fullName>
    </submittedName>
</protein>
<evidence type="ECO:0000256" key="2">
    <source>
        <dbReference type="ARBA" id="ARBA00008149"/>
    </source>
</evidence>
<gene>
    <name evidence="12" type="ORF">SAMN04489764_0628</name>
</gene>
<dbReference type="InterPro" id="IPR044857">
    <property type="entry name" value="T7SS_EccB_R1"/>
</dbReference>
<keyword evidence="4 11" id="KW-0812">Transmembrane</keyword>
<evidence type="ECO:0000313" key="12">
    <source>
        <dbReference type="EMBL" id="SDQ42445.1"/>
    </source>
</evidence>
<dbReference type="Pfam" id="PF05108">
    <property type="entry name" value="T7SS_ESX1_EccB"/>
    <property type="match status" value="1"/>
</dbReference>
<sequence length="469" mass="49668">MQTRKDLYQAHKFMQQRLGLALLQGEPDVPESPMRRYNVAAFCGALVSVLLLAGFGIWGLLSPGHATKLTDPGQLLVEEETGALFVYSQSERQLLPVANYVSARLLLDESEINVRNVTAASLAEFRRGPLVGITGAPDSLPAKEKLVKGPWSVCVVEGEDSTGGRRPYTSLIGGTDVGGTPVGDSAMVVNDGRQNWVLWSDRRMRVSATGVRALNAQPRRVPPAWLNAIPAGPDFAAPDVPNRGKRVRAGGRVTARVGQIFTVPGVAGGPDEWYVLLSDGLAQITLTQARLLLEDPVSKKAYGNKPVRPISIDDATANASRSARNIAGGGLPAVPPKIVNPPLSQPICAVYKNTRSGSTAATLTHGSTIGIPVPRKEGTAEHFDQVLLPPGGAVLAGLLPSEGQLNAINTYFLVTDQGYKHALASAEVISKLGYEQADVAPVPAHLLHPIPDGPALDPQAARSPIQIGR</sequence>
<keyword evidence="13" id="KW-1185">Reference proteome</keyword>
<keyword evidence="5" id="KW-0547">Nucleotide-binding</keyword>
<evidence type="ECO:0000256" key="1">
    <source>
        <dbReference type="ARBA" id="ARBA00004162"/>
    </source>
</evidence>
<evidence type="ECO:0000256" key="11">
    <source>
        <dbReference type="SAM" id="Phobius"/>
    </source>
</evidence>
<dbReference type="GO" id="GO:0005576">
    <property type="term" value="C:extracellular region"/>
    <property type="evidence" value="ECO:0007669"/>
    <property type="project" value="TreeGrafter"/>
</dbReference>
<evidence type="ECO:0000256" key="4">
    <source>
        <dbReference type="ARBA" id="ARBA00022692"/>
    </source>
</evidence>
<dbReference type="OrthoDB" id="3847604at2"/>
<reference evidence="12 13" key="1">
    <citation type="submission" date="2016-10" db="EMBL/GenBank/DDBJ databases">
        <authorList>
            <person name="de Groot N.N."/>
        </authorList>
    </citation>
    <scope>NUCLEOTIDE SEQUENCE [LARGE SCALE GENOMIC DNA]</scope>
    <source>
        <strain evidence="12 13">DSM 43794</strain>
    </source>
</reference>
<feature type="transmembrane region" description="Helical" evidence="11">
    <location>
        <begin position="39"/>
        <end position="61"/>
    </location>
</feature>
<evidence type="ECO:0000256" key="8">
    <source>
        <dbReference type="ARBA" id="ARBA00022989"/>
    </source>
</evidence>
<name>A0A1H1ART0_9ACTN</name>
<evidence type="ECO:0000256" key="5">
    <source>
        <dbReference type="ARBA" id="ARBA00022741"/>
    </source>
</evidence>
<keyword evidence="9 11" id="KW-0472">Membrane</keyword>
<dbReference type="InterPro" id="IPR007795">
    <property type="entry name" value="T7SS_EccB"/>
</dbReference>
<dbReference type="GO" id="GO:0005524">
    <property type="term" value="F:ATP binding"/>
    <property type="evidence" value="ECO:0007669"/>
    <property type="project" value="UniProtKB-KW"/>
</dbReference>
<dbReference type="PANTHER" id="PTHR40765">
    <property type="entry name" value="ESX-2 SECRETION SYSTEM ATPASE ECCB2"/>
    <property type="match status" value="1"/>
</dbReference>
<dbReference type="PANTHER" id="PTHR40765:SF2">
    <property type="entry name" value="ESX-2 SECRETION SYSTEM ATPASE ECCB2"/>
    <property type="match status" value="1"/>
</dbReference>
<keyword evidence="6" id="KW-0378">Hydrolase</keyword>
<dbReference type="AlphaFoldDB" id="A0A1H1ART0"/>
<keyword evidence="3" id="KW-1003">Cell membrane</keyword>
<evidence type="ECO:0000313" key="13">
    <source>
        <dbReference type="Proteomes" id="UP000217103"/>
    </source>
</evidence>
<evidence type="ECO:0000256" key="3">
    <source>
        <dbReference type="ARBA" id="ARBA00022475"/>
    </source>
</evidence>
<keyword evidence="7" id="KW-0067">ATP-binding</keyword>
<dbReference type="RefSeq" id="WP_093257583.1">
    <property type="nucleotide sequence ID" value="NZ_FNKK01000002.1"/>
</dbReference>
<dbReference type="GO" id="GO:0005886">
    <property type="term" value="C:plasma membrane"/>
    <property type="evidence" value="ECO:0007669"/>
    <property type="project" value="UniProtKB-SubCell"/>
</dbReference>
<dbReference type="GO" id="GO:0016787">
    <property type="term" value="F:hydrolase activity"/>
    <property type="evidence" value="ECO:0007669"/>
    <property type="project" value="UniProtKB-KW"/>
</dbReference>
<feature type="region of interest" description="Disordered" evidence="10">
    <location>
        <begin position="450"/>
        <end position="469"/>
    </location>
</feature>
<evidence type="ECO:0000256" key="9">
    <source>
        <dbReference type="ARBA" id="ARBA00023136"/>
    </source>
</evidence>
<dbReference type="NCBIfam" id="TIGR03919">
    <property type="entry name" value="T7SS_EccB"/>
    <property type="match status" value="1"/>
</dbReference>
<dbReference type="Gene3D" id="3.30.2390.20">
    <property type="entry name" value="Type VII secretion system EccB, repeat 1 domain"/>
    <property type="match status" value="1"/>
</dbReference>
<evidence type="ECO:0000256" key="6">
    <source>
        <dbReference type="ARBA" id="ARBA00022801"/>
    </source>
</evidence>
<evidence type="ECO:0000256" key="7">
    <source>
        <dbReference type="ARBA" id="ARBA00022840"/>
    </source>
</evidence>
<dbReference type="InterPro" id="IPR042485">
    <property type="entry name" value="T7SS_EccB_R3"/>
</dbReference>
<proteinExistence type="inferred from homology"/>
<comment type="similarity">
    <text evidence="2">Belongs to the EccB family.</text>
</comment>
<dbReference type="STRING" id="35622.SAMN04489764_0628"/>
<comment type="subcellular location">
    <subcellularLocation>
        <location evidence="1">Cell membrane</location>
        <topology evidence="1">Single-pass membrane protein</topology>
    </subcellularLocation>
</comment>
<evidence type="ECO:0000256" key="10">
    <source>
        <dbReference type="SAM" id="MobiDB-lite"/>
    </source>
</evidence>
<keyword evidence="8 11" id="KW-1133">Transmembrane helix</keyword>
<dbReference type="Gene3D" id="2.40.50.910">
    <property type="entry name" value="Type VII secretion system EccB, repeat 3 domain"/>
    <property type="match status" value="1"/>
</dbReference>
<organism evidence="12 13">
    <name type="scientific">Thermostaphylospora chromogena</name>
    <dbReference type="NCBI Taxonomy" id="35622"/>
    <lineage>
        <taxon>Bacteria</taxon>
        <taxon>Bacillati</taxon>
        <taxon>Actinomycetota</taxon>
        <taxon>Actinomycetes</taxon>
        <taxon>Streptosporangiales</taxon>
        <taxon>Thermomonosporaceae</taxon>
        <taxon>Thermostaphylospora</taxon>
    </lineage>
</organism>
<dbReference type="EMBL" id="FNKK01000002">
    <property type="protein sequence ID" value="SDQ42445.1"/>
    <property type="molecule type" value="Genomic_DNA"/>
</dbReference>